<feature type="signal peptide" evidence="1">
    <location>
        <begin position="1"/>
        <end position="20"/>
    </location>
</feature>
<dbReference type="InterPro" id="IPR012334">
    <property type="entry name" value="Pectin_lyas_fold"/>
</dbReference>
<dbReference type="InterPro" id="IPR006626">
    <property type="entry name" value="PbH1"/>
</dbReference>
<dbReference type="Gene3D" id="2.160.20.10">
    <property type="entry name" value="Single-stranded right-handed beta-helix, Pectin lyase-like"/>
    <property type="match status" value="1"/>
</dbReference>
<dbReference type="InterPro" id="IPR022441">
    <property type="entry name" value="Para_beta_helix_rpt-2"/>
</dbReference>
<dbReference type="Pfam" id="PF11924">
    <property type="entry name" value="IAT_beta"/>
    <property type="match status" value="1"/>
</dbReference>
<dbReference type="SMART" id="SM00710">
    <property type="entry name" value="PbH1"/>
    <property type="match status" value="6"/>
</dbReference>
<proteinExistence type="predicted"/>
<feature type="domain" description="Inverse autotransporter beta-domain" evidence="2">
    <location>
        <begin position="72"/>
        <end position="168"/>
    </location>
</feature>
<dbReference type="InterPro" id="IPR024519">
    <property type="entry name" value="IAT_beta"/>
</dbReference>
<dbReference type="SUPFAM" id="SSF51126">
    <property type="entry name" value="Pectin lyase-like"/>
    <property type="match status" value="1"/>
</dbReference>
<evidence type="ECO:0000259" key="3">
    <source>
        <dbReference type="Pfam" id="PF13229"/>
    </source>
</evidence>
<dbReference type="InterPro" id="IPR011050">
    <property type="entry name" value="Pectin_lyase_fold/virulence"/>
</dbReference>
<protein>
    <recommendedName>
        <fullName evidence="6">Right handed beta helix domain-containing protein</fullName>
    </recommendedName>
</protein>
<gene>
    <name evidence="4" type="ORF">HG66A1_05690</name>
</gene>
<dbReference type="RefSeq" id="WP_145180616.1">
    <property type="nucleotide sequence ID" value="NZ_CP036266.1"/>
</dbReference>
<feature type="domain" description="Right handed beta helix" evidence="3">
    <location>
        <begin position="440"/>
        <end position="559"/>
    </location>
</feature>
<dbReference type="InterPro" id="IPR038177">
    <property type="entry name" value="IAT_beta_sf"/>
</dbReference>
<dbReference type="InterPro" id="IPR039448">
    <property type="entry name" value="Beta_helix"/>
</dbReference>
<dbReference type="AlphaFoldDB" id="A0A517PHF2"/>
<dbReference type="NCBIfam" id="TIGR03804">
    <property type="entry name" value="para_beta_helix"/>
    <property type="match status" value="1"/>
</dbReference>
<dbReference type="Gene3D" id="2.40.160.160">
    <property type="entry name" value="Inverse autotransporter, beta-domain"/>
    <property type="match status" value="1"/>
</dbReference>
<organism evidence="4 5">
    <name type="scientific">Gimesia chilikensis</name>
    <dbReference type="NCBI Taxonomy" id="2605989"/>
    <lineage>
        <taxon>Bacteria</taxon>
        <taxon>Pseudomonadati</taxon>
        <taxon>Planctomycetota</taxon>
        <taxon>Planctomycetia</taxon>
        <taxon>Planctomycetales</taxon>
        <taxon>Planctomycetaceae</taxon>
        <taxon>Gimesia</taxon>
    </lineage>
</organism>
<evidence type="ECO:0008006" key="6">
    <source>
        <dbReference type="Google" id="ProtNLM"/>
    </source>
</evidence>
<evidence type="ECO:0000313" key="4">
    <source>
        <dbReference type="EMBL" id="QDT18807.1"/>
    </source>
</evidence>
<name>A0A517PHF2_9PLAN</name>
<keyword evidence="5" id="KW-1185">Reference proteome</keyword>
<dbReference type="EMBL" id="CP036266">
    <property type="protein sequence ID" value="QDT18807.1"/>
    <property type="molecule type" value="Genomic_DNA"/>
</dbReference>
<reference evidence="4 5" key="1">
    <citation type="submission" date="2019-02" db="EMBL/GenBank/DDBJ databases">
        <title>Deep-cultivation of Planctomycetes and their phenomic and genomic characterization uncovers novel biology.</title>
        <authorList>
            <person name="Wiegand S."/>
            <person name="Jogler M."/>
            <person name="Boedeker C."/>
            <person name="Pinto D."/>
            <person name="Vollmers J."/>
            <person name="Rivas-Marin E."/>
            <person name="Kohn T."/>
            <person name="Peeters S.H."/>
            <person name="Heuer A."/>
            <person name="Rast P."/>
            <person name="Oberbeckmann S."/>
            <person name="Bunk B."/>
            <person name="Jeske O."/>
            <person name="Meyerdierks A."/>
            <person name="Storesund J.E."/>
            <person name="Kallscheuer N."/>
            <person name="Luecker S."/>
            <person name="Lage O.M."/>
            <person name="Pohl T."/>
            <person name="Merkel B.J."/>
            <person name="Hornburger P."/>
            <person name="Mueller R.-W."/>
            <person name="Bruemmer F."/>
            <person name="Labrenz M."/>
            <person name="Spormann A.M."/>
            <person name="Op den Camp H."/>
            <person name="Overmann J."/>
            <person name="Amann R."/>
            <person name="Jetten M.S.M."/>
            <person name="Mascher T."/>
            <person name="Medema M.H."/>
            <person name="Devos D.P."/>
            <person name="Kaster A.-K."/>
            <person name="Ovreas L."/>
            <person name="Rohde M."/>
            <person name="Galperin M.Y."/>
            <person name="Jogler C."/>
        </authorList>
    </citation>
    <scope>NUCLEOTIDE SEQUENCE [LARGE SCALE GENOMIC DNA]</scope>
    <source>
        <strain evidence="4 5">HG66A1</strain>
    </source>
</reference>
<evidence type="ECO:0000313" key="5">
    <source>
        <dbReference type="Proteomes" id="UP000320421"/>
    </source>
</evidence>
<keyword evidence="1" id="KW-0732">Signal</keyword>
<dbReference type="Pfam" id="PF13229">
    <property type="entry name" value="Beta_helix"/>
    <property type="match status" value="1"/>
</dbReference>
<evidence type="ECO:0000259" key="2">
    <source>
        <dbReference type="Pfam" id="PF11924"/>
    </source>
</evidence>
<dbReference type="OrthoDB" id="245699at2"/>
<accession>A0A517PHF2</accession>
<evidence type="ECO:0000256" key="1">
    <source>
        <dbReference type="SAM" id="SignalP"/>
    </source>
</evidence>
<sequence length="795" mass="86524" precursor="true">MTRAWLGLFTFFCLPLTLLASTQETAPAPQSENVQADVAELFGDAGWFGRYHPHFGYRYQAGDTIGRIGGLSSFDGFLPLFEGEDSNSLFFLDARLLIDSDSTNLGSNVGFGARRYLPEWEHTIGAYLYYDTRNAGYANFSQVSGGAELIGDFWEGRLNWYVPTGTRRKQWGSSLSGTGNYYFSGHYLYGGTLTRFYQAAMTGVDMEAGRRVLTGFNTDVRAFAGWYHFQAQGSQQAWGWKSRLESRINDQVALNLSVQNDRVFDTTVNFSVSFQWPSITGLKNGPRMDLTARDRLGESPERLRAIVVDNQEHASASNTLIRNPATGNPYYFMHVAAGGNSNGSFEDPYETLTKAFNDTRTQAGDLIVFDHRGTSETGDFTLAPGTQVMSSGPAQFINTQFGQQLLPGSNTGLFPQINGSFTMNDRTLLSGFRIVTIDESPSIRADGAQQITITHNTITNDANNGIFLKNARDIFIRNNTLQAIDDDMIEIVTSSGQIVIADNTLRSLASDAGPAVFGDAISISVNDDAQIDIDRNTITSEVQGSDYGINITANAGDITTRIRDNLITGFDFSLAGGIKYQGNSSGTAHTTISGNTIFNDDGPLTGSGIFNGIQVSHLNGSATTDIIDNKIVTNDHATLGRAIWLELQTAGATTTNVSQNLISDPGDSEVFAYGFIADIGLGTSHDIFLTDNTFGPNQYNLRADVKSGAAARMRINQNNFTNSANTAEDLLIYSEDSGSELCMEILNNTAYHLFEFSTNFGGVIKIEDLPNLSTNNNNVPVITTGNVINIADCFP</sequence>
<feature type="chain" id="PRO_5022234367" description="Right handed beta helix domain-containing protein" evidence="1">
    <location>
        <begin position="21"/>
        <end position="795"/>
    </location>
</feature>
<dbReference type="Proteomes" id="UP000320421">
    <property type="component" value="Chromosome"/>
</dbReference>